<dbReference type="InterPro" id="IPR029058">
    <property type="entry name" value="AB_hydrolase_fold"/>
</dbReference>
<comment type="caution">
    <text evidence="3">The sequence shown here is derived from an EMBL/GenBank/DDBJ whole genome shotgun (WGS) entry which is preliminary data.</text>
</comment>
<evidence type="ECO:0000259" key="2">
    <source>
        <dbReference type="Pfam" id="PF09994"/>
    </source>
</evidence>
<feature type="domain" description="T6SS Phospholipase effector Tle1-like catalytic" evidence="2">
    <location>
        <begin position="80"/>
        <end position="363"/>
    </location>
</feature>
<dbReference type="PANTHER" id="PTHR33840:SF1">
    <property type="entry name" value="TLE1 PHOSPHOLIPASE DOMAIN-CONTAINING PROTEIN"/>
    <property type="match status" value="1"/>
</dbReference>
<feature type="compositionally biased region" description="Basic residues" evidence="1">
    <location>
        <begin position="548"/>
        <end position="557"/>
    </location>
</feature>
<dbReference type="SUPFAM" id="SSF53474">
    <property type="entry name" value="alpha/beta-Hydrolases"/>
    <property type="match status" value="1"/>
</dbReference>
<dbReference type="Proteomes" id="UP001172673">
    <property type="component" value="Unassembled WGS sequence"/>
</dbReference>
<feature type="region of interest" description="Disordered" evidence="1">
    <location>
        <begin position="540"/>
        <end position="649"/>
    </location>
</feature>
<feature type="compositionally biased region" description="Basic and acidic residues" evidence="1">
    <location>
        <begin position="508"/>
        <end position="521"/>
    </location>
</feature>
<reference evidence="3" key="1">
    <citation type="submission" date="2022-10" db="EMBL/GenBank/DDBJ databases">
        <title>Culturing micro-colonial fungi from biological soil crusts in the Mojave desert and describing Neophaeococcomyces mojavensis, and introducing the new genera and species Taxawa tesnikishii.</title>
        <authorList>
            <person name="Kurbessoian T."/>
            <person name="Stajich J.E."/>
        </authorList>
    </citation>
    <scope>NUCLEOTIDE SEQUENCE</scope>
    <source>
        <strain evidence="3">TK_41</strain>
    </source>
</reference>
<organism evidence="3 4">
    <name type="scientific">Cladophialophora chaetospira</name>
    <dbReference type="NCBI Taxonomy" id="386627"/>
    <lineage>
        <taxon>Eukaryota</taxon>
        <taxon>Fungi</taxon>
        <taxon>Dikarya</taxon>
        <taxon>Ascomycota</taxon>
        <taxon>Pezizomycotina</taxon>
        <taxon>Eurotiomycetes</taxon>
        <taxon>Chaetothyriomycetidae</taxon>
        <taxon>Chaetothyriales</taxon>
        <taxon>Herpotrichiellaceae</taxon>
        <taxon>Cladophialophora</taxon>
    </lineage>
</organism>
<sequence>MSRPPHHARSSVASGLAPPPPPGYPASAHGSAVFGGPPRPLSAAPSALSRPQSRLEPPPLSATLGPMPGTLERPIHGPKKRLIITCDGTWLDADNGLMNGHKQPPSNVSRIGWAIKDTSRDGIPQIVNYQAGVGTMGGPVARVVGGATGMGIRENMRTAYTYLAANWRPGDEIFIMGFSRGAFTARTVGGMVGALGLLTRAGLPFFNEIFEDWEHRFDDRYVSKFPHVPWPEKRIPFDEHYVHELARRGLTTLNVPIKAICCWDTVGSLGIPRVPWLEGMRLQAPGMHDYEFYDTRLHPCVENAFQALALDEKRAPFSPALWEKRDNNTTNLVQCWFPGVHSNVGGGYDDQELADITLAWMISKLEPFLDFRPNFLMSLWESSRAYYKETGQRTRWWSFGELYNSLKGVYALTGAKIRTPGNYYRTDPHTGRPTTKRLRGTNEYIHSSVRARLGLQGPGPLDRGTYNPPALRDWTFDVEEVGPGHGGNSDGLLVVWRNHGGSSPRRGSRSEKGGQEKIPEEKLSETELVLLRQSPRVYDFITQLKTNPGKRRSRRHGGQNGAPPGVGPYGQYGGGRPPPPGSFVGGRPASMPPGGRSRSLNPDGLPYDSDDSGERDRDRDRRRRKKRDSGGDFDRQRRRRSRKYDDDED</sequence>
<proteinExistence type="predicted"/>
<evidence type="ECO:0000313" key="4">
    <source>
        <dbReference type="Proteomes" id="UP001172673"/>
    </source>
</evidence>
<evidence type="ECO:0000313" key="3">
    <source>
        <dbReference type="EMBL" id="KAJ9603415.1"/>
    </source>
</evidence>
<feature type="compositionally biased region" description="Low complexity" evidence="1">
    <location>
        <begin position="41"/>
        <end position="51"/>
    </location>
</feature>
<protein>
    <recommendedName>
        <fullName evidence="2">T6SS Phospholipase effector Tle1-like catalytic domain-containing protein</fullName>
    </recommendedName>
</protein>
<dbReference type="EMBL" id="JAPDRK010000022">
    <property type="protein sequence ID" value="KAJ9603415.1"/>
    <property type="molecule type" value="Genomic_DNA"/>
</dbReference>
<gene>
    <name evidence="3" type="ORF">H2200_012193</name>
</gene>
<name>A0AA38WYC9_9EURO</name>
<keyword evidence="4" id="KW-1185">Reference proteome</keyword>
<accession>A0AA38WYC9</accession>
<feature type="region of interest" description="Disordered" evidence="1">
    <location>
        <begin position="1"/>
        <end position="76"/>
    </location>
</feature>
<feature type="region of interest" description="Disordered" evidence="1">
    <location>
        <begin position="479"/>
        <end position="521"/>
    </location>
</feature>
<dbReference type="PANTHER" id="PTHR33840">
    <property type="match status" value="1"/>
</dbReference>
<evidence type="ECO:0000256" key="1">
    <source>
        <dbReference type="SAM" id="MobiDB-lite"/>
    </source>
</evidence>
<dbReference type="AlphaFoldDB" id="A0AA38WYC9"/>
<dbReference type="Pfam" id="PF09994">
    <property type="entry name" value="T6SS_Tle1-like_cat"/>
    <property type="match status" value="1"/>
</dbReference>
<dbReference type="InterPro" id="IPR018712">
    <property type="entry name" value="Tle1-like_cat"/>
</dbReference>